<reference evidence="5" key="1">
    <citation type="submission" date="2022-08" db="EMBL/GenBank/DDBJ databases">
        <authorList>
            <person name="Somphong A."/>
            <person name="Phongsopitanun W."/>
        </authorList>
    </citation>
    <scope>NUCLEOTIDE SEQUENCE</scope>
    <source>
        <strain evidence="5">LP05-1</strain>
    </source>
</reference>
<dbReference type="EMBL" id="JANUGQ010000050">
    <property type="protein sequence ID" value="MCS0639854.1"/>
    <property type="molecule type" value="Genomic_DNA"/>
</dbReference>
<feature type="chain" id="PRO_5047371901" evidence="3">
    <location>
        <begin position="51"/>
        <end position="452"/>
    </location>
</feature>
<dbReference type="Pfam" id="PF09587">
    <property type="entry name" value="PGA_cap"/>
    <property type="match status" value="2"/>
</dbReference>
<dbReference type="PANTHER" id="PTHR33393">
    <property type="entry name" value="POLYGLUTAMINE SYNTHESIS ACCESSORY PROTEIN RV0574C-RELATED"/>
    <property type="match status" value="1"/>
</dbReference>
<proteinExistence type="inferred from homology"/>
<evidence type="ECO:0000256" key="3">
    <source>
        <dbReference type="SAM" id="SignalP"/>
    </source>
</evidence>
<evidence type="ECO:0000259" key="4">
    <source>
        <dbReference type="SMART" id="SM00854"/>
    </source>
</evidence>
<comment type="similarity">
    <text evidence="1">Belongs to the CapA family.</text>
</comment>
<dbReference type="Proteomes" id="UP001431313">
    <property type="component" value="Unassembled WGS sequence"/>
</dbReference>
<dbReference type="SMART" id="SM00854">
    <property type="entry name" value="PGA_cap"/>
    <property type="match status" value="1"/>
</dbReference>
<accession>A0ABT2CR03</accession>
<keyword evidence="3" id="KW-0732">Signal</keyword>
<evidence type="ECO:0000256" key="1">
    <source>
        <dbReference type="ARBA" id="ARBA00005662"/>
    </source>
</evidence>
<dbReference type="InterPro" id="IPR019079">
    <property type="entry name" value="Capsule_synth_CapA"/>
</dbReference>
<feature type="domain" description="Capsule synthesis protein CapA" evidence="4">
    <location>
        <begin position="93"/>
        <end position="363"/>
    </location>
</feature>
<protein>
    <submittedName>
        <fullName evidence="5">CapA family protein</fullName>
    </submittedName>
</protein>
<dbReference type="InterPro" id="IPR029052">
    <property type="entry name" value="Metallo-depent_PP-like"/>
</dbReference>
<evidence type="ECO:0000313" key="5">
    <source>
        <dbReference type="EMBL" id="MCS0639854.1"/>
    </source>
</evidence>
<feature type="signal peptide" evidence="3">
    <location>
        <begin position="1"/>
        <end position="50"/>
    </location>
</feature>
<feature type="region of interest" description="Disordered" evidence="2">
    <location>
        <begin position="301"/>
        <end position="324"/>
    </location>
</feature>
<dbReference type="PANTHER" id="PTHR33393:SF13">
    <property type="entry name" value="PGA BIOSYNTHESIS PROTEIN CAPA"/>
    <property type="match status" value="1"/>
</dbReference>
<comment type="caution">
    <text evidence="5">The sequence shown here is derived from an EMBL/GenBank/DDBJ whole genome shotgun (WGS) entry which is preliminary data.</text>
</comment>
<dbReference type="SUPFAM" id="SSF56300">
    <property type="entry name" value="Metallo-dependent phosphatases"/>
    <property type="match status" value="1"/>
</dbReference>
<evidence type="ECO:0000313" key="6">
    <source>
        <dbReference type="Proteomes" id="UP001431313"/>
    </source>
</evidence>
<organism evidence="5 6">
    <name type="scientific">Streptomyces pyxinae</name>
    <dbReference type="NCBI Taxonomy" id="2970734"/>
    <lineage>
        <taxon>Bacteria</taxon>
        <taxon>Bacillati</taxon>
        <taxon>Actinomycetota</taxon>
        <taxon>Actinomycetes</taxon>
        <taxon>Kitasatosporales</taxon>
        <taxon>Streptomycetaceae</taxon>
        <taxon>Streptomyces</taxon>
    </lineage>
</organism>
<dbReference type="RefSeq" id="WP_258791177.1">
    <property type="nucleotide sequence ID" value="NZ_JANUGQ010000050.1"/>
</dbReference>
<feature type="region of interest" description="Disordered" evidence="2">
    <location>
        <begin position="52"/>
        <end position="92"/>
    </location>
</feature>
<dbReference type="CDD" id="cd07381">
    <property type="entry name" value="MPP_CapA"/>
    <property type="match status" value="1"/>
</dbReference>
<sequence length="452" mass="46656">MTTHRSRRPRRPRRLRTLRTARTARTARTKTASRTAALAAVLLAVSAASAGCADPAPPGGPPHRAAARPGPSPGAATARPGNGARPPGPRPFTLVATGDVLPHGSIIDQAHKDAGGKGHDFRPMLSGVKPVIAGADLAICHMETIYAEDAGPFTGYPAFKSPPQIATALAATGYDSCSTASNHTLDDGTAGLGRTLDALDKAGVRHAGSARTAAEAARPTLLKAGGATVAHLAYTYGVNKENVPEDRPWTVNITDPEKIVTAARAARKAGADLVVVSMHWGTEWQEEIDVDQRDLAEILTGSTDESGAGATTGATTGSAAGPASGARPDIDLIIGTHTHVPQAYEKVNGTWVVYGMGDQIAGDMINNDGVPDPRGNQGSIGRFTFTPPTAPGARWTVSRAEFLPQWFDTATGRATLVGAAIRRGEPLTAVRDTIAGAVLSRGAAEDGLVMGN</sequence>
<keyword evidence="6" id="KW-1185">Reference proteome</keyword>
<feature type="compositionally biased region" description="Low complexity" evidence="2">
    <location>
        <begin position="62"/>
        <end position="85"/>
    </location>
</feature>
<evidence type="ECO:0000256" key="2">
    <source>
        <dbReference type="SAM" id="MobiDB-lite"/>
    </source>
</evidence>
<name>A0ABT2CR03_9ACTN</name>
<gene>
    <name evidence="5" type="ORF">NX801_30320</name>
</gene>
<dbReference type="InterPro" id="IPR052169">
    <property type="entry name" value="CW_Biosynth-Accessory"/>
</dbReference>
<dbReference type="Gene3D" id="3.60.21.10">
    <property type="match status" value="1"/>
</dbReference>